<dbReference type="Proteomes" id="UP000324222">
    <property type="component" value="Unassembled WGS sequence"/>
</dbReference>
<proteinExistence type="predicted"/>
<evidence type="ECO:0000313" key="1">
    <source>
        <dbReference type="EMBL" id="MPC58319.1"/>
    </source>
</evidence>
<dbReference type="AlphaFoldDB" id="A0A5B7GL86"/>
<reference evidence="1 2" key="1">
    <citation type="submission" date="2019-05" db="EMBL/GenBank/DDBJ databases">
        <title>Another draft genome of Portunus trituberculatus and its Hox gene families provides insights of decapod evolution.</title>
        <authorList>
            <person name="Jeong J.-H."/>
            <person name="Song I."/>
            <person name="Kim S."/>
            <person name="Choi T."/>
            <person name="Kim D."/>
            <person name="Ryu S."/>
            <person name="Kim W."/>
        </authorList>
    </citation>
    <scope>NUCLEOTIDE SEQUENCE [LARGE SCALE GENOMIC DNA]</scope>
    <source>
        <tissue evidence="1">Muscle</tissue>
    </source>
</reference>
<keyword evidence="2" id="KW-1185">Reference proteome</keyword>
<evidence type="ECO:0000313" key="2">
    <source>
        <dbReference type="Proteomes" id="UP000324222"/>
    </source>
</evidence>
<organism evidence="1 2">
    <name type="scientific">Portunus trituberculatus</name>
    <name type="common">Swimming crab</name>
    <name type="synonym">Neptunus trituberculatus</name>
    <dbReference type="NCBI Taxonomy" id="210409"/>
    <lineage>
        <taxon>Eukaryota</taxon>
        <taxon>Metazoa</taxon>
        <taxon>Ecdysozoa</taxon>
        <taxon>Arthropoda</taxon>
        <taxon>Crustacea</taxon>
        <taxon>Multicrustacea</taxon>
        <taxon>Malacostraca</taxon>
        <taxon>Eumalacostraca</taxon>
        <taxon>Eucarida</taxon>
        <taxon>Decapoda</taxon>
        <taxon>Pleocyemata</taxon>
        <taxon>Brachyura</taxon>
        <taxon>Eubrachyura</taxon>
        <taxon>Portunoidea</taxon>
        <taxon>Portunidae</taxon>
        <taxon>Portuninae</taxon>
        <taxon>Portunus</taxon>
    </lineage>
</organism>
<dbReference type="EMBL" id="VSRR010015564">
    <property type="protein sequence ID" value="MPC58319.1"/>
    <property type="molecule type" value="Genomic_DNA"/>
</dbReference>
<sequence>MTTTTNTTDTSVALTAAAAAAGAAGPPWCYPPHGTSLEECITLAQGQVSAGLGIGVGKEG</sequence>
<accession>A0A5B7GL86</accession>
<comment type="caution">
    <text evidence="1">The sequence shown here is derived from an EMBL/GenBank/DDBJ whole genome shotgun (WGS) entry which is preliminary data.</text>
</comment>
<name>A0A5B7GL86_PORTR</name>
<protein>
    <submittedName>
        <fullName evidence="1">Uncharacterized protein</fullName>
    </submittedName>
</protein>
<gene>
    <name evidence="1" type="ORF">E2C01_052317</name>
</gene>